<dbReference type="GO" id="GO:0003677">
    <property type="term" value="F:DNA binding"/>
    <property type="evidence" value="ECO:0007669"/>
    <property type="project" value="InterPro"/>
</dbReference>
<dbReference type="AlphaFoldDB" id="A0A0B8PCL3"/>
<evidence type="ECO:0008006" key="4">
    <source>
        <dbReference type="Google" id="ProtNLM"/>
    </source>
</evidence>
<evidence type="ECO:0000313" key="2">
    <source>
        <dbReference type="EMBL" id="GAM64595.1"/>
    </source>
</evidence>
<reference evidence="2 3" key="2">
    <citation type="submission" date="2015-01" db="EMBL/GenBank/DDBJ databases">
        <authorList>
            <consortium name="NBRP consortium"/>
            <person name="Sawabe T."/>
            <person name="Meirelles P."/>
            <person name="Feng G."/>
            <person name="Sayaka M."/>
            <person name="Hattori M."/>
            <person name="Ohkuma M."/>
        </authorList>
    </citation>
    <scope>NUCLEOTIDE SEQUENCE [LARGE SCALE GENOMIC DNA]</scope>
    <source>
        <strain evidence="2 3">JCM19232</strain>
    </source>
</reference>
<name>A0A0B8PCL3_9VIBR</name>
<evidence type="ECO:0000313" key="3">
    <source>
        <dbReference type="Proteomes" id="UP000031670"/>
    </source>
</evidence>
<sequence length="345" mass="38968">MTLESLNKLVRGSIEKTGFPYIPYKSGGDIKVKWSDALFTQFSNAFNSKKSTITTELWMPTINTINEDLAPTKKKSKDGKSMANQLSLFERHGYPLMSVTSHQLRHLLNTMAKLGGMSDTILTRWSGRADSRQTRTYNHQTPEQLNTKVRLVNKSNNLNSGLGISEFIVATPETLQEINADANITAHVTEFGVCIHSYVLNPCEKHRDCMNCEEQICEKGDDEKLKRLKLKLAREEMLLIGDKQAVEDGLVNAERFLNKRLLTIKRCEALIEKLEDDAFPDGTLFKLAIDKVSRLDKALDINGKKRLSKLEVPQKEDSYPEVIGQMRSRPKALDRLKVKGGKENG</sequence>
<gene>
    <name evidence="2" type="ORF">JCM19232_1265</name>
</gene>
<comment type="caution">
    <text evidence="2">The sequence shown here is derived from an EMBL/GenBank/DDBJ whole genome shotgun (WGS) entry which is preliminary data.</text>
</comment>
<reference evidence="2 3" key="1">
    <citation type="submission" date="2015-01" db="EMBL/GenBank/DDBJ databases">
        <title>Vibrio sp. C5 JCM 19232 whole genome shotgun sequence.</title>
        <authorList>
            <person name="Sawabe T."/>
            <person name="Meirelles P."/>
            <person name="Feng G."/>
            <person name="Sayaka M."/>
            <person name="Hattori M."/>
            <person name="Ohkuma M."/>
        </authorList>
    </citation>
    <scope>NUCLEOTIDE SEQUENCE [LARGE SCALE GENOMIC DNA]</scope>
    <source>
        <strain evidence="2 3">JCM19232</strain>
    </source>
</reference>
<evidence type="ECO:0000256" key="1">
    <source>
        <dbReference type="ARBA" id="ARBA00023172"/>
    </source>
</evidence>
<protein>
    <recommendedName>
        <fullName evidence="4">Integrase</fullName>
    </recommendedName>
</protein>
<dbReference type="Gene3D" id="1.10.443.10">
    <property type="entry name" value="Intergrase catalytic core"/>
    <property type="match status" value="1"/>
</dbReference>
<dbReference type="GO" id="GO:0015074">
    <property type="term" value="P:DNA integration"/>
    <property type="evidence" value="ECO:0007669"/>
    <property type="project" value="InterPro"/>
</dbReference>
<dbReference type="InterPro" id="IPR013762">
    <property type="entry name" value="Integrase-like_cat_sf"/>
</dbReference>
<organism evidence="2 3">
    <name type="scientific">Vibrio ishigakensis</name>
    <dbReference type="NCBI Taxonomy" id="1481914"/>
    <lineage>
        <taxon>Bacteria</taxon>
        <taxon>Pseudomonadati</taxon>
        <taxon>Pseudomonadota</taxon>
        <taxon>Gammaproteobacteria</taxon>
        <taxon>Vibrionales</taxon>
        <taxon>Vibrionaceae</taxon>
        <taxon>Vibrio</taxon>
    </lineage>
</organism>
<proteinExistence type="predicted"/>
<keyword evidence="1" id="KW-0233">DNA recombination</keyword>
<dbReference type="SUPFAM" id="SSF56349">
    <property type="entry name" value="DNA breaking-rejoining enzymes"/>
    <property type="match status" value="1"/>
</dbReference>
<dbReference type="Proteomes" id="UP000031670">
    <property type="component" value="Unassembled WGS sequence"/>
</dbReference>
<dbReference type="InterPro" id="IPR011010">
    <property type="entry name" value="DNA_brk_join_enz"/>
</dbReference>
<dbReference type="GO" id="GO:0006310">
    <property type="term" value="P:DNA recombination"/>
    <property type="evidence" value="ECO:0007669"/>
    <property type="project" value="UniProtKB-KW"/>
</dbReference>
<accession>A0A0B8PCL3</accession>
<dbReference type="EMBL" id="BBSA01000013">
    <property type="protein sequence ID" value="GAM64595.1"/>
    <property type="molecule type" value="Genomic_DNA"/>
</dbReference>